<accession>A0A918RH46</accession>
<feature type="domain" description="Peptidase S8/S53" evidence="9">
    <location>
        <begin position="75"/>
        <end position="321"/>
    </location>
</feature>
<evidence type="ECO:0000256" key="6">
    <source>
        <dbReference type="SAM" id="MobiDB-lite"/>
    </source>
</evidence>
<evidence type="ECO:0000256" key="5">
    <source>
        <dbReference type="PROSITE-ProRule" id="PRU01240"/>
    </source>
</evidence>
<evidence type="ECO:0000259" key="9">
    <source>
        <dbReference type="Pfam" id="PF00082"/>
    </source>
</evidence>
<comment type="caution">
    <text evidence="5">Lacks conserved residue(s) required for the propagation of feature annotation.</text>
</comment>
<keyword evidence="8" id="KW-0732">Signal</keyword>
<dbReference type="PANTHER" id="PTHR43806:SF11">
    <property type="entry name" value="CEREVISIN-RELATED"/>
    <property type="match status" value="1"/>
</dbReference>
<keyword evidence="7" id="KW-0472">Membrane</keyword>
<dbReference type="InterPro" id="IPR036852">
    <property type="entry name" value="Peptidase_S8/S53_dom_sf"/>
</dbReference>
<evidence type="ECO:0000256" key="7">
    <source>
        <dbReference type="SAM" id="Phobius"/>
    </source>
</evidence>
<evidence type="ECO:0000256" key="8">
    <source>
        <dbReference type="SAM" id="SignalP"/>
    </source>
</evidence>
<evidence type="ECO:0000256" key="3">
    <source>
        <dbReference type="ARBA" id="ARBA00022801"/>
    </source>
</evidence>
<keyword evidence="3" id="KW-0378">Hydrolase</keyword>
<comment type="caution">
    <text evidence="10">The sequence shown here is derived from an EMBL/GenBank/DDBJ whole genome shotgun (WGS) entry which is preliminary data.</text>
</comment>
<feature type="signal peptide" evidence="8">
    <location>
        <begin position="1"/>
        <end position="36"/>
    </location>
</feature>
<dbReference type="PRINTS" id="PR00723">
    <property type="entry name" value="SUBTILISIN"/>
</dbReference>
<dbReference type="Proteomes" id="UP000623010">
    <property type="component" value="Unassembled WGS sequence"/>
</dbReference>
<dbReference type="PROSITE" id="PS51892">
    <property type="entry name" value="SUBTILASE"/>
    <property type="match status" value="1"/>
</dbReference>
<dbReference type="AlphaFoldDB" id="A0A918RH46"/>
<dbReference type="PANTHER" id="PTHR43806">
    <property type="entry name" value="PEPTIDASE S8"/>
    <property type="match status" value="1"/>
</dbReference>
<dbReference type="SUPFAM" id="SSF52743">
    <property type="entry name" value="Subtilisin-like"/>
    <property type="match status" value="1"/>
</dbReference>
<dbReference type="InterPro" id="IPR015500">
    <property type="entry name" value="Peptidase_S8_subtilisin-rel"/>
</dbReference>
<keyword evidence="4" id="KW-0720">Serine protease</keyword>
<organism evidence="10 11">
    <name type="scientific">Streptomyces echinoruber</name>
    <dbReference type="NCBI Taxonomy" id="68898"/>
    <lineage>
        <taxon>Bacteria</taxon>
        <taxon>Bacillati</taxon>
        <taxon>Actinomycetota</taxon>
        <taxon>Actinomycetes</taxon>
        <taxon>Kitasatosporales</taxon>
        <taxon>Streptomycetaceae</taxon>
        <taxon>Streptomyces</taxon>
    </lineage>
</organism>
<keyword evidence="11" id="KW-1185">Reference proteome</keyword>
<keyword evidence="7" id="KW-1133">Transmembrane helix</keyword>
<dbReference type="GO" id="GO:0004252">
    <property type="term" value="F:serine-type endopeptidase activity"/>
    <property type="evidence" value="ECO:0007669"/>
    <property type="project" value="InterPro"/>
</dbReference>
<feature type="chain" id="PRO_5039524259" evidence="8">
    <location>
        <begin position="37"/>
        <end position="392"/>
    </location>
</feature>
<reference evidence="10" key="2">
    <citation type="submission" date="2020-09" db="EMBL/GenBank/DDBJ databases">
        <authorList>
            <person name="Sun Q."/>
            <person name="Ohkuma M."/>
        </authorList>
    </citation>
    <scope>NUCLEOTIDE SEQUENCE</scope>
    <source>
        <strain evidence="10">JCM 5016</strain>
    </source>
</reference>
<protein>
    <submittedName>
        <fullName evidence="10">Type VII secretion-associated serine protease</fullName>
    </submittedName>
</protein>
<keyword evidence="7" id="KW-0812">Transmembrane</keyword>
<evidence type="ECO:0000256" key="2">
    <source>
        <dbReference type="ARBA" id="ARBA00022670"/>
    </source>
</evidence>
<reference evidence="10" key="1">
    <citation type="journal article" date="2014" name="Int. J. Syst. Evol. Microbiol.">
        <title>Complete genome sequence of Corynebacterium casei LMG S-19264T (=DSM 44701T), isolated from a smear-ripened cheese.</title>
        <authorList>
            <consortium name="US DOE Joint Genome Institute (JGI-PGF)"/>
            <person name="Walter F."/>
            <person name="Albersmeier A."/>
            <person name="Kalinowski J."/>
            <person name="Ruckert C."/>
        </authorList>
    </citation>
    <scope>NUCLEOTIDE SEQUENCE</scope>
    <source>
        <strain evidence="10">JCM 5016</strain>
    </source>
</reference>
<dbReference type="InterPro" id="IPR000209">
    <property type="entry name" value="Peptidase_S8/S53_dom"/>
</dbReference>
<evidence type="ECO:0000256" key="4">
    <source>
        <dbReference type="ARBA" id="ARBA00022825"/>
    </source>
</evidence>
<gene>
    <name evidence="10" type="ORF">GCM10010389_41000</name>
</gene>
<dbReference type="InterPro" id="IPR050131">
    <property type="entry name" value="Peptidase_S8_subtilisin-like"/>
</dbReference>
<dbReference type="EMBL" id="BMWH01000017">
    <property type="protein sequence ID" value="GGZ97586.1"/>
    <property type="molecule type" value="Genomic_DNA"/>
</dbReference>
<feature type="region of interest" description="Disordered" evidence="6">
    <location>
        <begin position="334"/>
        <end position="357"/>
    </location>
</feature>
<evidence type="ECO:0000313" key="11">
    <source>
        <dbReference type="Proteomes" id="UP000623010"/>
    </source>
</evidence>
<sequence>MADRSASGCSTPGSRLAARAGAAVAALALAVGLSSAAAPAGLSGTAAPADSGTLRESEWALTALKAEQAWETTRGEGVTVAVIGTGVDASHPDLAGRVVGGKDADGAHDEGSAAVQGTHAAGVIAGTGRNYDGHGLLGLAPQAHVLPFRVYRDNTAPTAATAQSITDAARRGADVIDVTVAFLRPSDDLRRAVEFAADRNALVVAGAGDTGRTNDAQTYPAAYPGVLSVAAVDKKGALWPGSHHGKDVDLAAPGVDILTTARNHDYWTGSGTALAASWVAGSAALLRSEHPKWTVEQVTRALTGTAAGHGKARWNARYGWGAVAPAAALAQRAVPSGSVPAPPNERAADTDSRTSSDTGPALVVLAVTAAMFVLAVIAWFLIRRSVTPSDDD</sequence>
<name>A0A918RH46_9ACTN</name>
<evidence type="ECO:0000256" key="1">
    <source>
        <dbReference type="ARBA" id="ARBA00011073"/>
    </source>
</evidence>
<keyword evidence="2 10" id="KW-0645">Protease</keyword>
<dbReference type="Gene3D" id="3.40.50.200">
    <property type="entry name" value="Peptidase S8/S53 domain"/>
    <property type="match status" value="1"/>
</dbReference>
<proteinExistence type="inferred from homology"/>
<dbReference type="Pfam" id="PF00082">
    <property type="entry name" value="Peptidase_S8"/>
    <property type="match status" value="1"/>
</dbReference>
<dbReference type="GO" id="GO:0006508">
    <property type="term" value="P:proteolysis"/>
    <property type="evidence" value="ECO:0007669"/>
    <property type="project" value="UniProtKB-KW"/>
</dbReference>
<feature type="transmembrane region" description="Helical" evidence="7">
    <location>
        <begin position="361"/>
        <end position="382"/>
    </location>
</feature>
<evidence type="ECO:0000313" key="10">
    <source>
        <dbReference type="EMBL" id="GGZ97586.1"/>
    </source>
</evidence>
<comment type="similarity">
    <text evidence="1 5">Belongs to the peptidase S8 family.</text>
</comment>